<dbReference type="RefSeq" id="WP_006977142.1">
    <property type="nucleotide sequence ID" value="NZ_ABCS01000188.1"/>
</dbReference>
<dbReference type="EMBL" id="ABCS01000188">
    <property type="protein sequence ID" value="EDM73699.1"/>
    <property type="molecule type" value="Genomic_DNA"/>
</dbReference>
<evidence type="ECO:0000313" key="2">
    <source>
        <dbReference type="Proteomes" id="UP000005801"/>
    </source>
</evidence>
<gene>
    <name evidence="1" type="ORF">PPSIR1_13760</name>
</gene>
<dbReference type="Proteomes" id="UP000005801">
    <property type="component" value="Unassembled WGS sequence"/>
</dbReference>
<proteinExistence type="predicted"/>
<sequence length="73" mass="8284">MSQGFSSLIEVRDALRLRIGDPDRFKFIAIRVMLRTGVDIEAPSDRHREHGRTIRRVVAALVAMGFELEESST</sequence>
<dbReference type="STRING" id="391625.PPSIR1_13760"/>
<name>A6GKA6_9BACT</name>
<comment type="caution">
    <text evidence="1">The sequence shown here is derived from an EMBL/GenBank/DDBJ whole genome shotgun (WGS) entry which is preliminary data.</text>
</comment>
<organism evidence="1 2">
    <name type="scientific">Plesiocystis pacifica SIR-1</name>
    <dbReference type="NCBI Taxonomy" id="391625"/>
    <lineage>
        <taxon>Bacteria</taxon>
        <taxon>Pseudomonadati</taxon>
        <taxon>Myxococcota</taxon>
        <taxon>Polyangia</taxon>
        <taxon>Nannocystales</taxon>
        <taxon>Nannocystaceae</taxon>
        <taxon>Plesiocystis</taxon>
    </lineage>
</organism>
<accession>A6GKA6</accession>
<reference evidence="1 2" key="1">
    <citation type="submission" date="2007-06" db="EMBL/GenBank/DDBJ databases">
        <authorList>
            <person name="Shimkets L."/>
            <person name="Ferriera S."/>
            <person name="Johnson J."/>
            <person name="Kravitz S."/>
            <person name="Beeson K."/>
            <person name="Sutton G."/>
            <person name="Rogers Y.-H."/>
            <person name="Friedman R."/>
            <person name="Frazier M."/>
            <person name="Venter J.C."/>
        </authorList>
    </citation>
    <scope>NUCLEOTIDE SEQUENCE [LARGE SCALE GENOMIC DNA]</scope>
    <source>
        <strain evidence="1 2">SIR-1</strain>
    </source>
</reference>
<protein>
    <submittedName>
        <fullName evidence="1">Uncharacterized protein</fullName>
    </submittedName>
</protein>
<dbReference type="AlphaFoldDB" id="A6GKA6"/>
<evidence type="ECO:0000313" key="1">
    <source>
        <dbReference type="EMBL" id="EDM73699.1"/>
    </source>
</evidence>
<keyword evidence="2" id="KW-1185">Reference proteome</keyword>